<dbReference type="GO" id="GO:0004888">
    <property type="term" value="F:transmembrane signaling receptor activity"/>
    <property type="evidence" value="ECO:0007669"/>
    <property type="project" value="InterPro"/>
</dbReference>
<feature type="transmembrane region" description="Helical" evidence="2">
    <location>
        <begin position="233"/>
        <end position="255"/>
    </location>
</feature>
<accession>A0A2J8A6A4</accession>
<feature type="region of interest" description="Disordered" evidence="1">
    <location>
        <begin position="298"/>
        <end position="320"/>
    </location>
</feature>
<dbReference type="InterPro" id="IPR038050">
    <property type="entry name" value="Neuro_actylchol_rec"/>
</dbReference>
<evidence type="ECO:0000256" key="1">
    <source>
        <dbReference type="SAM" id="MobiDB-lite"/>
    </source>
</evidence>
<keyword evidence="2" id="KW-1133">Transmembrane helix</keyword>
<proteinExistence type="predicted"/>
<dbReference type="OrthoDB" id="203862at2759"/>
<keyword evidence="2" id="KW-0472">Membrane</keyword>
<dbReference type="InterPro" id="IPR006201">
    <property type="entry name" value="Neur_channel"/>
</dbReference>
<sequence length="320" mass="36045">MHADANAGYTHAWVQLKWEVQAPVGSGGWGNGPADVQAESWSPSLTFNNHVGDLGIDEKSARAAPAPGSSKCIAHRRYVLRGTFAEHMELHQFPIDCQRLHIRAVLWDCPEAVHGVPLSRSVEGGPLPRRTLKFELGSCQGLTLASRHDYGIQYTTLSFNLSLRRKLSFYWWNITMPIFLLVLISFASFFMDHQALADRLNLTVVVLLTLVAFKFVLSQYIPATSYLTFMDMYVVASFTFVFLVALQNLITFIIASDGHAYLFNLWSGSALAVAWLLLHVLLPVLVIAARRDQDRRWQANRDEEQDARDPFAKDLERSPL</sequence>
<dbReference type="SUPFAM" id="SSF90112">
    <property type="entry name" value="Neurotransmitter-gated ion-channel transmembrane pore"/>
    <property type="match status" value="1"/>
</dbReference>
<keyword evidence="4" id="KW-0675">Receptor</keyword>
<gene>
    <name evidence="4" type="ORF">TSOC_005468</name>
</gene>
<dbReference type="GO" id="GO:0016020">
    <property type="term" value="C:membrane"/>
    <property type="evidence" value="ECO:0007669"/>
    <property type="project" value="InterPro"/>
</dbReference>
<reference evidence="4 5" key="1">
    <citation type="journal article" date="2017" name="Mol. Biol. Evol.">
        <title>The 4-celled Tetrabaena socialis nuclear genome reveals the essential components for genetic control of cell number at the origin of multicellularity in the volvocine lineage.</title>
        <authorList>
            <person name="Featherston J."/>
            <person name="Arakaki Y."/>
            <person name="Hanschen E.R."/>
            <person name="Ferris P.J."/>
            <person name="Michod R.E."/>
            <person name="Olson B.J.S.C."/>
            <person name="Nozaki H."/>
            <person name="Durand P.M."/>
        </authorList>
    </citation>
    <scope>NUCLEOTIDE SEQUENCE [LARGE SCALE GENOMIC DNA]</scope>
    <source>
        <strain evidence="4 5">NIES-571</strain>
    </source>
</reference>
<feature type="transmembrane region" description="Helical" evidence="2">
    <location>
        <begin position="202"/>
        <end position="221"/>
    </location>
</feature>
<keyword evidence="5" id="KW-1185">Reference proteome</keyword>
<evidence type="ECO:0000313" key="5">
    <source>
        <dbReference type="Proteomes" id="UP000236333"/>
    </source>
</evidence>
<dbReference type="EMBL" id="PGGS01000149">
    <property type="protein sequence ID" value="PNH08027.1"/>
    <property type="molecule type" value="Genomic_DNA"/>
</dbReference>
<evidence type="ECO:0000259" key="3">
    <source>
        <dbReference type="Pfam" id="PF02932"/>
    </source>
</evidence>
<feature type="transmembrane region" description="Helical" evidence="2">
    <location>
        <begin position="169"/>
        <end position="190"/>
    </location>
</feature>
<evidence type="ECO:0000256" key="2">
    <source>
        <dbReference type="SAM" id="Phobius"/>
    </source>
</evidence>
<evidence type="ECO:0000313" key="4">
    <source>
        <dbReference type="EMBL" id="PNH08027.1"/>
    </source>
</evidence>
<dbReference type="Proteomes" id="UP000236333">
    <property type="component" value="Unassembled WGS sequence"/>
</dbReference>
<dbReference type="InterPro" id="IPR006029">
    <property type="entry name" value="Neurotrans-gated_channel_TM"/>
</dbReference>
<feature type="transmembrane region" description="Helical" evidence="2">
    <location>
        <begin position="261"/>
        <end position="288"/>
    </location>
</feature>
<dbReference type="PANTHER" id="PTHR18945">
    <property type="entry name" value="NEUROTRANSMITTER GATED ION CHANNEL"/>
    <property type="match status" value="1"/>
</dbReference>
<organism evidence="4 5">
    <name type="scientific">Tetrabaena socialis</name>
    <dbReference type="NCBI Taxonomy" id="47790"/>
    <lineage>
        <taxon>Eukaryota</taxon>
        <taxon>Viridiplantae</taxon>
        <taxon>Chlorophyta</taxon>
        <taxon>core chlorophytes</taxon>
        <taxon>Chlorophyceae</taxon>
        <taxon>CS clade</taxon>
        <taxon>Chlamydomonadales</taxon>
        <taxon>Tetrabaenaceae</taxon>
        <taxon>Tetrabaena</taxon>
    </lineage>
</organism>
<feature type="domain" description="Neurotransmitter-gated ion-channel transmembrane" evidence="3">
    <location>
        <begin position="176"/>
        <end position="245"/>
    </location>
</feature>
<dbReference type="InterPro" id="IPR036719">
    <property type="entry name" value="Neuro-gated_channel_TM_sf"/>
</dbReference>
<protein>
    <submittedName>
        <fullName evidence="4">Gamma-aminobutyric acid receptor subunit beta</fullName>
    </submittedName>
</protein>
<comment type="caution">
    <text evidence="4">The sequence shown here is derived from an EMBL/GenBank/DDBJ whole genome shotgun (WGS) entry which is preliminary data.</text>
</comment>
<keyword evidence="2" id="KW-0812">Transmembrane</keyword>
<dbReference type="Pfam" id="PF02932">
    <property type="entry name" value="Neur_chan_memb"/>
    <property type="match status" value="1"/>
</dbReference>
<dbReference type="AlphaFoldDB" id="A0A2J8A6A4"/>
<dbReference type="GO" id="GO:0005216">
    <property type="term" value="F:monoatomic ion channel activity"/>
    <property type="evidence" value="ECO:0007669"/>
    <property type="project" value="InterPro"/>
</dbReference>
<name>A0A2J8A6A4_9CHLO</name>
<dbReference type="Gene3D" id="1.20.58.390">
    <property type="entry name" value="Neurotransmitter-gated ion-channel transmembrane domain"/>
    <property type="match status" value="1"/>
</dbReference>